<evidence type="ECO:0000256" key="1">
    <source>
        <dbReference type="SAM" id="Phobius"/>
    </source>
</evidence>
<reference evidence="2 5" key="2">
    <citation type="journal article" date="2019" name="PLoS Negl. Trop. Dis.">
        <title>Revisiting the worldwide diversity of Leptospira species in the environment.</title>
        <authorList>
            <person name="Vincent A.T."/>
            <person name="Schiettekatte O."/>
            <person name="Bourhy P."/>
            <person name="Veyrier F.J."/>
            <person name="Picardeau M."/>
        </authorList>
    </citation>
    <scope>NUCLEOTIDE SEQUENCE [LARGE SCALE GENOMIC DNA]</scope>
    <source>
        <strain evidence="3">201702690</strain>
        <strain evidence="2 5">SSW18</strain>
    </source>
</reference>
<proteinExistence type="predicted"/>
<organism evidence="2 5">
    <name type="scientific">Leptospira langatensis</name>
    <dbReference type="NCBI Taxonomy" id="2484983"/>
    <lineage>
        <taxon>Bacteria</taxon>
        <taxon>Pseudomonadati</taxon>
        <taxon>Spirochaetota</taxon>
        <taxon>Spirochaetia</taxon>
        <taxon>Leptospirales</taxon>
        <taxon>Leptospiraceae</taxon>
        <taxon>Leptospira</taxon>
    </lineage>
</organism>
<sequence length="107" mass="12550">MGKFFKIVLITFSLFLIIGLILFAIFKFRLLPDPLARIYPSFAAKEGCSCLFVVKGSEEYCKDYVRQFFFPDEWIQGEDSLEVRFSSYFSEWKAKAIFRNSKGCRLE</sequence>
<feature type="transmembrane region" description="Helical" evidence="1">
    <location>
        <begin position="7"/>
        <end position="26"/>
    </location>
</feature>
<dbReference type="Proteomes" id="UP000297273">
    <property type="component" value="Unassembled WGS sequence"/>
</dbReference>
<dbReference type="EMBL" id="RQGC01000013">
    <property type="protein sequence ID" value="TGL38755.1"/>
    <property type="molecule type" value="Genomic_DNA"/>
</dbReference>
<comment type="caution">
    <text evidence="2">The sequence shown here is derived from an EMBL/GenBank/DDBJ whole genome shotgun (WGS) entry which is preliminary data.</text>
</comment>
<keyword evidence="1" id="KW-0472">Membrane</keyword>
<dbReference type="EMBL" id="RQER01000001">
    <property type="protein sequence ID" value="TGK05624.1"/>
    <property type="molecule type" value="Genomic_DNA"/>
</dbReference>
<name>A0A5F1ZPJ4_9LEPT</name>
<keyword evidence="4" id="KW-1185">Reference proteome</keyword>
<dbReference type="AlphaFoldDB" id="A0A5F1ZPJ4"/>
<evidence type="ECO:0000313" key="4">
    <source>
        <dbReference type="Proteomes" id="UP000297273"/>
    </source>
</evidence>
<protein>
    <submittedName>
        <fullName evidence="2">Uncharacterized protein</fullName>
    </submittedName>
</protein>
<dbReference type="Proteomes" id="UP000297946">
    <property type="component" value="Unassembled WGS sequence"/>
</dbReference>
<dbReference type="OrthoDB" id="330518at2"/>
<accession>A0A5F1ZPJ4</accession>
<evidence type="ECO:0000313" key="5">
    <source>
        <dbReference type="Proteomes" id="UP000297946"/>
    </source>
</evidence>
<gene>
    <name evidence="2" type="ORF">EHO57_00025</name>
    <name evidence="3" type="ORF">EHQ53_15785</name>
</gene>
<keyword evidence="1" id="KW-0812">Transmembrane</keyword>
<keyword evidence="1" id="KW-1133">Transmembrane helix</keyword>
<evidence type="ECO:0000313" key="2">
    <source>
        <dbReference type="EMBL" id="TGK05624.1"/>
    </source>
</evidence>
<evidence type="ECO:0000313" key="3">
    <source>
        <dbReference type="EMBL" id="TGL38755.1"/>
    </source>
</evidence>
<reference evidence="3" key="1">
    <citation type="submission" date="2018-10" db="EMBL/GenBank/DDBJ databases">
        <authorList>
            <person name="Vincent A.T."/>
            <person name="Schiettekatte O."/>
            <person name="Bourhy P."/>
            <person name="Veyrier F.J."/>
            <person name="Picardeau M."/>
        </authorList>
    </citation>
    <scope>NUCLEOTIDE SEQUENCE</scope>
    <source>
        <strain evidence="3">201702690</strain>
    </source>
</reference>